<dbReference type="InterPro" id="IPR036390">
    <property type="entry name" value="WH_DNA-bd_sf"/>
</dbReference>
<evidence type="ECO:0000256" key="2">
    <source>
        <dbReference type="ARBA" id="ARBA00023015"/>
    </source>
</evidence>
<dbReference type="Gene3D" id="3.40.190.10">
    <property type="entry name" value="Periplasmic binding protein-like II"/>
    <property type="match status" value="2"/>
</dbReference>
<organism evidence="6 7">
    <name type="scientific">Chromobacterium amazonense</name>
    <dbReference type="NCBI Taxonomy" id="1382803"/>
    <lineage>
        <taxon>Bacteria</taxon>
        <taxon>Pseudomonadati</taxon>
        <taxon>Pseudomonadota</taxon>
        <taxon>Betaproteobacteria</taxon>
        <taxon>Neisseriales</taxon>
        <taxon>Chromobacteriaceae</taxon>
        <taxon>Chromobacterium</taxon>
    </lineage>
</organism>
<evidence type="ECO:0000259" key="5">
    <source>
        <dbReference type="PROSITE" id="PS50931"/>
    </source>
</evidence>
<dbReference type="OrthoDB" id="5495633at2"/>
<reference evidence="6 7" key="1">
    <citation type="submission" date="2017-01" db="EMBL/GenBank/DDBJ databases">
        <title>New insights into the genetic diversity of Chromobacterium isolated from tropical freshwater lake.</title>
        <authorList>
            <person name="Santos A.B."/>
            <person name="Nascimento A.M."/>
            <person name="Da Silva P.C."/>
        </authorList>
    </citation>
    <scope>NUCLEOTIDE SEQUENCE [LARGE SCALE GENOMIC DNA]</scope>
    <source>
        <strain evidence="6 7">56AF</strain>
    </source>
</reference>
<comment type="caution">
    <text evidence="6">The sequence shown here is derived from an EMBL/GenBank/DDBJ whole genome shotgun (WGS) entry which is preliminary data.</text>
</comment>
<dbReference type="SUPFAM" id="SSF53850">
    <property type="entry name" value="Periplasmic binding protein-like II"/>
    <property type="match status" value="1"/>
</dbReference>
<proteinExistence type="inferred from homology"/>
<dbReference type="PROSITE" id="PS50931">
    <property type="entry name" value="HTH_LYSR"/>
    <property type="match status" value="1"/>
</dbReference>
<dbReference type="GO" id="GO:0003677">
    <property type="term" value="F:DNA binding"/>
    <property type="evidence" value="ECO:0007669"/>
    <property type="project" value="UniProtKB-KW"/>
</dbReference>
<evidence type="ECO:0000256" key="4">
    <source>
        <dbReference type="ARBA" id="ARBA00023163"/>
    </source>
</evidence>
<dbReference type="Proteomes" id="UP000239469">
    <property type="component" value="Unassembled WGS sequence"/>
</dbReference>
<keyword evidence="3" id="KW-0238">DNA-binding</keyword>
<keyword evidence="4" id="KW-0804">Transcription</keyword>
<name>A0A2S9X6J5_9NEIS</name>
<dbReference type="Pfam" id="PF00126">
    <property type="entry name" value="HTH_1"/>
    <property type="match status" value="1"/>
</dbReference>
<feature type="domain" description="HTH lysR-type" evidence="5">
    <location>
        <begin position="7"/>
        <end position="64"/>
    </location>
</feature>
<dbReference type="InterPro" id="IPR050389">
    <property type="entry name" value="LysR-type_TF"/>
</dbReference>
<dbReference type="PANTHER" id="PTHR30118:SF6">
    <property type="entry name" value="HTH-TYPE TRANSCRIPTIONAL REGULATOR LEUO"/>
    <property type="match status" value="1"/>
</dbReference>
<evidence type="ECO:0000313" key="6">
    <source>
        <dbReference type="EMBL" id="PRP71316.1"/>
    </source>
</evidence>
<comment type="similarity">
    <text evidence="1">Belongs to the LysR transcriptional regulatory family.</text>
</comment>
<dbReference type="Gene3D" id="1.10.10.10">
    <property type="entry name" value="Winged helix-like DNA-binding domain superfamily/Winged helix DNA-binding domain"/>
    <property type="match status" value="1"/>
</dbReference>
<evidence type="ECO:0000313" key="7">
    <source>
        <dbReference type="Proteomes" id="UP000239469"/>
    </source>
</evidence>
<sequence>MMAKRIYDLNLLTVFDAVMQQGSVAKAADKLELTPASVSLALSRLRDSLGKPLFVRKGRGIAPTLYANQLHASVGDELHRIANALGMQNEFDPASSKRQFVLAGQSYFDQIFLTHCSAWSREAPGLRIAFRAEEDNFHKPIEMLSERQADIYLGSLPINHPSILQQRVGEEELVVACSRNHPRIGDSLNLDQFFTENHATLTEGRCGSLYLYQLCDAPLPTRHVRYRSDSLLHVMAAAARSDLLCVTTVRLARLWEDTLALRILPLPFSLRSVPIYLSIHRSQENDKGNQWLTGQLRNLFLDMPSLMAAQ</sequence>
<dbReference type="InterPro" id="IPR000847">
    <property type="entry name" value="LysR_HTH_N"/>
</dbReference>
<keyword evidence="2" id="KW-0805">Transcription regulation</keyword>
<dbReference type="SUPFAM" id="SSF46785">
    <property type="entry name" value="Winged helix' DNA-binding domain"/>
    <property type="match status" value="1"/>
</dbReference>
<dbReference type="InterPro" id="IPR005119">
    <property type="entry name" value="LysR_subst-bd"/>
</dbReference>
<dbReference type="EMBL" id="MTBD01000015">
    <property type="protein sequence ID" value="PRP71316.1"/>
    <property type="molecule type" value="Genomic_DNA"/>
</dbReference>
<dbReference type="PANTHER" id="PTHR30118">
    <property type="entry name" value="HTH-TYPE TRANSCRIPTIONAL REGULATOR LEUO-RELATED"/>
    <property type="match status" value="1"/>
</dbReference>
<dbReference type="AlphaFoldDB" id="A0A2S9X6J5"/>
<evidence type="ECO:0000256" key="3">
    <source>
        <dbReference type="ARBA" id="ARBA00023125"/>
    </source>
</evidence>
<gene>
    <name evidence="6" type="ORF">BUE93_07570</name>
</gene>
<dbReference type="InterPro" id="IPR036388">
    <property type="entry name" value="WH-like_DNA-bd_sf"/>
</dbReference>
<dbReference type="GO" id="GO:0003700">
    <property type="term" value="F:DNA-binding transcription factor activity"/>
    <property type="evidence" value="ECO:0007669"/>
    <property type="project" value="InterPro"/>
</dbReference>
<accession>A0A2S9X6J5</accession>
<protein>
    <recommendedName>
        <fullName evidence="5">HTH lysR-type domain-containing protein</fullName>
    </recommendedName>
</protein>
<dbReference type="Pfam" id="PF03466">
    <property type="entry name" value="LysR_substrate"/>
    <property type="match status" value="1"/>
</dbReference>
<evidence type="ECO:0000256" key="1">
    <source>
        <dbReference type="ARBA" id="ARBA00009437"/>
    </source>
</evidence>